<dbReference type="GO" id="GO:0004853">
    <property type="term" value="F:uroporphyrinogen decarboxylase activity"/>
    <property type="evidence" value="ECO:0007669"/>
    <property type="project" value="UniProtKB-EC"/>
</dbReference>
<comment type="pathway">
    <text evidence="1">Porphyrin-containing compound metabolism; protoporphyrin-IX biosynthesis; coproporphyrinogen-III from 5-aminolevulinate: step 4/4.</text>
</comment>
<dbReference type="EC" id="4.1.1.37" evidence="3"/>
<dbReference type="GO" id="GO:0006782">
    <property type="term" value="P:protoporphyrinogen IX biosynthetic process"/>
    <property type="evidence" value="ECO:0007669"/>
    <property type="project" value="UniProtKB-UniPathway"/>
</dbReference>
<dbReference type="GO" id="GO:0005829">
    <property type="term" value="C:cytosol"/>
    <property type="evidence" value="ECO:0007669"/>
    <property type="project" value="TreeGrafter"/>
</dbReference>
<accession>A0A6B9RDL6</accession>
<evidence type="ECO:0000256" key="6">
    <source>
        <dbReference type="ARBA" id="ARBA00023244"/>
    </source>
</evidence>
<dbReference type="CDD" id="cd00717">
    <property type="entry name" value="URO-D"/>
    <property type="match status" value="1"/>
</dbReference>
<keyword evidence="6" id="KW-0627">Porphyrin biosynthesis</keyword>
<reference evidence="9" key="2">
    <citation type="submission" date="2019-02" db="EMBL/GenBank/DDBJ databases">
        <authorList>
            <person name="Fussy Z."/>
            <person name="Zahonova K."/>
            <person name="Elias M."/>
        </authorList>
    </citation>
    <scope>NUCLEOTIDE SEQUENCE</scope>
    <source>
        <strain evidence="9">CCAP 1204-17a</strain>
    </source>
</reference>
<dbReference type="PANTHER" id="PTHR21091">
    <property type="entry name" value="METHYLTETRAHYDROFOLATE:HOMOCYSTEINE METHYLTRANSFERASE RELATED"/>
    <property type="match status" value="1"/>
</dbReference>
<organism evidence="9">
    <name type="scientific">Euglena longa</name>
    <name type="common">Euglenophycean alga</name>
    <name type="synonym">Astasia longa</name>
    <dbReference type="NCBI Taxonomy" id="3037"/>
    <lineage>
        <taxon>Eukaryota</taxon>
        <taxon>Discoba</taxon>
        <taxon>Euglenozoa</taxon>
        <taxon>Euglenida</taxon>
        <taxon>Spirocuta</taxon>
        <taxon>Euglenophyceae</taxon>
        <taxon>Euglenales</taxon>
        <taxon>Euglenaceae</taxon>
        <taxon>Euglena</taxon>
    </lineage>
</organism>
<feature type="domain" description="Uroporphyrinogen decarboxylase (URO-D)" evidence="8">
    <location>
        <begin position="177"/>
        <end position="194"/>
    </location>
</feature>
<dbReference type="PANTHER" id="PTHR21091:SF169">
    <property type="entry name" value="UROPORPHYRINOGEN DECARBOXYLASE"/>
    <property type="match status" value="1"/>
</dbReference>
<evidence type="ECO:0000256" key="3">
    <source>
        <dbReference type="ARBA" id="ARBA00012288"/>
    </source>
</evidence>
<dbReference type="EMBL" id="MK484703">
    <property type="protein sequence ID" value="QHH26530.1"/>
    <property type="molecule type" value="mRNA"/>
</dbReference>
<dbReference type="SUPFAM" id="SSF51726">
    <property type="entry name" value="UROD/MetE-like"/>
    <property type="match status" value="1"/>
</dbReference>
<evidence type="ECO:0000259" key="7">
    <source>
        <dbReference type="PROSITE" id="PS00906"/>
    </source>
</evidence>
<evidence type="ECO:0000256" key="5">
    <source>
        <dbReference type="ARBA" id="ARBA00023239"/>
    </source>
</evidence>
<dbReference type="InterPro" id="IPR006361">
    <property type="entry name" value="Uroporphyrinogen_deCO2ase_HemE"/>
</dbReference>
<dbReference type="InterPro" id="IPR038071">
    <property type="entry name" value="UROD/MetE-like_sf"/>
</dbReference>
<sequence length="404" mass="45322">MRTVDLAEVNARFPSLQNDNVLRAIRGQSPDRIPVWVMRQAGRYLPEYLEYTKEKEFFSRCQNPEVACHLTLQPFERYDLDAAIIFSDILVVPQALGMEVKMVKGQGPVFLSVVRTREDWYNVERRLLARLGITDVPTEVQDEEIIKRSEEVADALSYVYDAITLTRTRLNGRVPLIGFCGAPWTLFVYASEAKKTKTYTECSKWIYTEPEFVHRILRVLAHVCARFLARQVHAGAQLLQVFESHADALPPKQWREFSLPYLNLIATMVKAQCPGIPMIVLPKNSPFALRTLADSPYDMVSIDQTLDLGESHRAMTAVGKGVQGNVAPTTLYAPPAKVKELVHEHLSEAFGEAGQIPTRYIANLGSGMNPDMDPECLAAFVEAVHAYGKQIEASGDETRPTLAV</sequence>
<evidence type="ECO:0000256" key="4">
    <source>
        <dbReference type="ARBA" id="ARBA00022793"/>
    </source>
</evidence>
<evidence type="ECO:0000313" key="9">
    <source>
        <dbReference type="EMBL" id="QHH26530.1"/>
    </source>
</evidence>
<dbReference type="Pfam" id="PF01208">
    <property type="entry name" value="URO-D"/>
    <property type="match status" value="1"/>
</dbReference>
<proteinExistence type="evidence at transcript level"/>
<dbReference type="InterPro" id="IPR000257">
    <property type="entry name" value="Uroporphyrinogen_deCOase"/>
</dbReference>
<dbReference type="PROSITE" id="PS00906">
    <property type="entry name" value="UROD_1"/>
    <property type="match status" value="1"/>
</dbReference>
<comment type="similarity">
    <text evidence="2">Belongs to the uroporphyrinogen decarboxylase family.</text>
</comment>
<reference evidence="9" key="1">
    <citation type="journal article" date="2019" name="J. ISSAAS">
        <title>An unprecedented combination of metabolic pathways in the cryptic plastid of a non-photosynthetic euglenophyte.</title>
        <authorList>
            <person name="Fuessy Z."/>
            <person name="Zahonova K."/>
            <person name="Tomcala A."/>
            <person name="Krajcovic J."/>
            <person name="Yurchenko V."/>
            <person name="Obornik M."/>
            <person name="Elias M."/>
        </authorList>
    </citation>
    <scope>NUCLEOTIDE SEQUENCE</scope>
    <source>
        <strain evidence="9">CCAP 1204-17a</strain>
    </source>
</reference>
<keyword evidence="5" id="KW-0456">Lyase</keyword>
<dbReference type="PROSITE" id="PS00907">
    <property type="entry name" value="UROD_2"/>
    <property type="match status" value="1"/>
</dbReference>
<evidence type="ECO:0000256" key="1">
    <source>
        <dbReference type="ARBA" id="ARBA00004804"/>
    </source>
</evidence>
<dbReference type="Gene3D" id="3.20.20.210">
    <property type="match status" value="1"/>
</dbReference>
<evidence type="ECO:0000259" key="8">
    <source>
        <dbReference type="PROSITE" id="PS00907"/>
    </source>
</evidence>
<dbReference type="UniPathway" id="UPA00251">
    <property type="reaction ID" value="UER00321"/>
</dbReference>
<dbReference type="AlphaFoldDB" id="A0A6B9RDL6"/>
<protein>
    <recommendedName>
        <fullName evidence="3">uroporphyrinogen decarboxylase</fullName>
        <ecNumber evidence="3">4.1.1.37</ecNumber>
    </recommendedName>
</protein>
<feature type="domain" description="Uroporphyrinogen decarboxylase (URO-D)" evidence="7">
    <location>
        <begin position="34"/>
        <end position="43"/>
    </location>
</feature>
<keyword evidence="4" id="KW-0210">Decarboxylase</keyword>
<name>A0A6B9RDL6_EUGLO</name>
<evidence type="ECO:0000256" key="2">
    <source>
        <dbReference type="ARBA" id="ARBA00009935"/>
    </source>
</evidence>